<accession>A0A368Y8X0</accession>
<dbReference type="GO" id="GO:0016740">
    <property type="term" value="F:transferase activity"/>
    <property type="evidence" value="ECO:0007669"/>
    <property type="project" value="UniProtKB-KW"/>
</dbReference>
<dbReference type="RefSeq" id="WP_245965553.1">
    <property type="nucleotide sequence ID" value="NZ_QPJK01000001.1"/>
</dbReference>
<keyword evidence="3" id="KW-1185">Reference proteome</keyword>
<reference evidence="2 3" key="1">
    <citation type="submission" date="2018-07" db="EMBL/GenBank/DDBJ databases">
        <title>Genomic Encyclopedia of Type Strains, Phase IV (KMG-IV): sequencing the most valuable type-strain genomes for metagenomic binning, comparative biology and taxonomic classification.</title>
        <authorList>
            <person name="Goeker M."/>
        </authorList>
    </citation>
    <scope>NUCLEOTIDE SEQUENCE [LARGE SCALE GENOMIC DNA]</scope>
    <source>
        <strain evidence="2 3">DSM 21634</strain>
    </source>
</reference>
<dbReference type="Pfam" id="PF21926">
    <property type="entry name" value="FeeM"/>
    <property type="match status" value="1"/>
</dbReference>
<dbReference type="InterPro" id="IPR016181">
    <property type="entry name" value="Acyl_CoA_acyltransferase"/>
</dbReference>
<sequence>MARSKSQTLLSRSRRALHKGMRTAIGFMPQQARFAVARSFVDCDPAPDPRLTLKIADTQEELEACFRLLHDAYVAVGFMQPAPSGLRATIYHALPTTTTLCAKYDDEVVGTISLIRQSPFGFPLQAVFDLSSVEAERGQIAEVSALAVHPKHRKTGGAILFPLMKFMHAYCTRFFDTRHLVIAVNPYHIELYESLLSFRRLPQKTVAAYDFANGAPAVGATLDLSQAEHLFARAYAGKPPRKSLHHYFFKMELPNIKLPVRRYYTTNDPVMTPALLDHFFNQRTQGFAELDARKTAMLHEIYDLPAYQAVLPPLAQAPAQMDTLRRHPRFSLKCKGKLEIEIGGQRRLVELQVVDVSNEGFQAHAREELPLKASGRVVVHLGTDEQSVLQVTVMRGRRYDDYGAYGFLITATDQPWRECVHALESGHTHHDLLA</sequence>
<protein>
    <submittedName>
        <fullName evidence="2">Acetyltransferase (GNAT) family protein</fullName>
    </submittedName>
</protein>
<dbReference type="AlphaFoldDB" id="A0A368Y8X0"/>
<dbReference type="Proteomes" id="UP000252884">
    <property type="component" value="Unassembled WGS sequence"/>
</dbReference>
<proteinExistence type="predicted"/>
<organism evidence="2 3">
    <name type="scientific">Pseudorhodoferax soli</name>
    <dbReference type="NCBI Taxonomy" id="545864"/>
    <lineage>
        <taxon>Bacteria</taxon>
        <taxon>Pseudomonadati</taxon>
        <taxon>Pseudomonadota</taxon>
        <taxon>Betaproteobacteria</taxon>
        <taxon>Burkholderiales</taxon>
        <taxon>Comamonadaceae</taxon>
    </lineage>
</organism>
<dbReference type="InterPro" id="IPR054597">
    <property type="entry name" value="FeeM_cat"/>
</dbReference>
<evidence type="ECO:0000313" key="2">
    <source>
        <dbReference type="EMBL" id="RCW76169.1"/>
    </source>
</evidence>
<evidence type="ECO:0000313" key="3">
    <source>
        <dbReference type="Proteomes" id="UP000252884"/>
    </source>
</evidence>
<dbReference type="SUPFAM" id="SSF55729">
    <property type="entry name" value="Acyl-CoA N-acyltransferases (Nat)"/>
    <property type="match status" value="1"/>
</dbReference>
<evidence type="ECO:0000259" key="1">
    <source>
        <dbReference type="Pfam" id="PF21926"/>
    </source>
</evidence>
<gene>
    <name evidence="2" type="ORF">DES41_101774</name>
</gene>
<dbReference type="Gene3D" id="3.40.630.30">
    <property type="match status" value="1"/>
</dbReference>
<dbReference type="EMBL" id="QPJK01000001">
    <property type="protein sequence ID" value="RCW76169.1"/>
    <property type="molecule type" value="Genomic_DNA"/>
</dbReference>
<keyword evidence="2" id="KW-0808">Transferase</keyword>
<feature type="domain" description="N-acyl amino acid synthase FeeM catalytic core" evidence="1">
    <location>
        <begin position="64"/>
        <end position="223"/>
    </location>
</feature>
<comment type="caution">
    <text evidence="2">The sequence shown here is derived from an EMBL/GenBank/DDBJ whole genome shotgun (WGS) entry which is preliminary data.</text>
</comment>
<name>A0A368Y8X0_9BURK</name>